<dbReference type="KEGG" id="pglu:A3958_22000"/>
<dbReference type="Gene3D" id="1.10.510.10">
    <property type="entry name" value="Transferase(Phosphotransferase) domain 1"/>
    <property type="match status" value="1"/>
</dbReference>
<dbReference type="CDD" id="cd00180">
    <property type="entry name" value="PKc"/>
    <property type="match status" value="1"/>
</dbReference>
<dbReference type="Pfam" id="PF00069">
    <property type="entry name" value="Pkinase"/>
    <property type="match status" value="1"/>
</dbReference>
<name>A0A163LX39_9BACL</name>
<dbReference type="GeneID" id="97555899"/>
<dbReference type="RefSeq" id="WP_036642682.1">
    <property type="nucleotide sequence ID" value="NZ_CBCSBX010000012.1"/>
</dbReference>
<dbReference type="STRING" id="59843.A3958_22000"/>
<dbReference type="Proteomes" id="UP000076796">
    <property type="component" value="Unassembled WGS sequence"/>
</dbReference>
<dbReference type="PANTHER" id="PTHR24348:SF22">
    <property type="entry name" value="NON-SPECIFIC SERINE_THREONINE PROTEIN KINASE"/>
    <property type="match status" value="1"/>
</dbReference>
<dbReference type="InterPro" id="IPR045269">
    <property type="entry name" value="Atg1-like"/>
</dbReference>
<feature type="domain" description="Protein kinase" evidence="6">
    <location>
        <begin position="29"/>
        <end position="275"/>
    </location>
</feature>
<evidence type="ECO:0000256" key="1">
    <source>
        <dbReference type="ARBA" id="ARBA00022679"/>
    </source>
</evidence>
<dbReference type="GO" id="GO:0000407">
    <property type="term" value="C:phagophore assembly site"/>
    <property type="evidence" value="ECO:0007669"/>
    <property type="project" value="TreeGrafter"/>
</dbReference>
<evidence type="ECO:0000256" key="4">
    <source>
        <dbReference type="ARBA" id="ARBA00022840"/>
    </source>
</evidence>
<evidence type="ECO:0000313" key="8">
    <source>
        <dbReference type="Proteomes" id="UP000076796"/>
    </source>
</evidence>
<dbReference type="InterPro" id="IPR000719">
    <property type="entry name" value="Prot_kinase_dom"/>
</dbReference>
<keyword evidence="1" id="KW-0808">Transferase</keyword>
<dbReference type="SUPFAM" id="SSF56112">
    <property type="entry name" value="Protein kinase-like (PK-like)"/>
    <property type="match status" value="1"/>
</dbReference>
<dbReference type="GO" id="GO:0005524">
    <property type="term" value="F:ATP binding"/>
    <property type="evidence" value="ECO:0007669"/>
    <property type="project" value="UniProtKB-UniRule"/>
</dbReference>
<dbReference type="GO" id="GO:0016020">
    <property type="term" value="C:membrane"/>
    <property type="evidence" value="ECO:0007669"/>
    <property type="project" value="TreeGrafter"/>
</dbReference>
<dbReference type="GO" id="GO:0004674">
    <property type="term" value="F:protein serine/threonine kinase activity"/>
    <property type="evidence" value="ECO:0007669"/>
    <property type="project" value="UniProtKB-KW"/>
</dbReference>
<dbReference type="EMBL" id="LWMH01000001">
    <property type="protein sequence ID" value="KZS48548.1"/>
    <property type="molecule type" value="Genomic_DNA"/>
</dbReference>
<keyword evidence="4 5" id="KW-0067">ATP-binding</keyword>
<evidence type="ECO:0000256" key="2">
    <source>
        <dbReference type="ARBA" id="ARBA00022741"/>
    </source>
</evidence>
<dbReference type="InterPro" id="IPR017441">
    <property type="entry name" value="Protein_kinase_ATP_BS"/>
</dbReference>
<evidence type="ECO:0000256" key="3">
    <source>
        <dbReference type="ARBA" id="ARBA00022777"/>
    </source>
</evidence>
<protein>
    <submittedName>
        <fullName evidence="7">Serine/threonine protein kinase</fullName>
    </submittedName>
</protein>
<accession>A0A163LX39</accession>
<dbReference type="OrthoDB" id="9788659at2"/>
<sequence length="284" mass="33141">MRLISSLSSFINAWRDYPAEKNTVLGNRYIVQNMIGEGSYGLIYKCMDRKSGQIVAVKQARPSKGSYAEHLLNREAAILKSLQHSHIPAYLDLFTDHRHIYLVMSYMNGDTLEDLIFEQNQKYQEADCVSITMQLMELVLYLHKQGFVHLDLRIPNVLFKNGELNLIDFGLARRIGEPPPLRKPTRPWFRHGRKISSEHHKISQESEDLQDIGHFMLFMLYSVYEPESSQSVIAERSWQEELQLSSELKMMIERLLQLRDPYSGSSEFMKELRWLVNAKNFPSK</sequence>
<gene>
    <name evidence="7" type="ORF">AWU65_22740</name>
</gene>
<organism evidence="7 8">
    <name type="scientific">Paenibacillus glucanolyticus</name>
    <dbReference type="NCBI Taxonomy" id="59843"/>
    <lineage>
        <taxon>Bacteria</taxon>
        <taxon>Bacillati</taxon>
        <taxon>Bacillota</taxon>
        <taxon>Bacilli</taxon>
        <taxon>Bacillales</taxon>
        <taxon>Paenibacillaceae</taxon>
        <taxon>Paenibacillus</taxon>
    </lineage>
</organism>
<feature type="binding site" evidence="5">
    <location>
        <position position="58"/>
    </location>
    <ligand>
        <name>ATP</name>
        <dbReference type="ChEBI" id="CHEBI:30616"/>
    </ligand>
</feature>
<evidence type="ECO:0000313" key="7">
    <source>
        <dbReference type="EMBL" id="KZS48548.1"/>
    </source>
</evidence>
<proteinExistence type="predicted"/>
<comment type="caution">
    <text evidence="7">The sequence shown here is derived from an EMBL/GenBank/DDBJ whole genome shotgun (WGS) entry which is preliminary data.</text>
</comment>
<keyword evidence="3 7" id="KW-0418">Kinase</keyword>
<reference evidence="7" key="1">
    <citation type="journal article" date="2016" name="Genome Announc.">
        <title>Draft genomes of two strains of Paenibacillus glucanolyticus with capability to degrade lignocellulose.</title>
        <authorList>
            <person name="Mathews S.L."/>
            <person name="Pawlak J."/>
            <person name="Grunden A.M."/>
        </authorList>
    </citation>
    <scope>NUCLEOTIDE SEQUENCE [LARGE SCALE GENOMIC DNA]</scope>
    <source>
        <strain evidence="7">SLM1</strain>
    </source>
</reference>
<dbReference type="PANTHER" id="PTHR24348">
    <property type="entry name" value="SERINE/THREONINE-PROTEIN KINASE UNC-51-RELATED"/>
    <property type="match status" value="1"/>
</dbReference>
<dbReference type="AlphaFoldDB" id="A0A163LX39"/>
<dbReference type="PROSITE" id="PS00107">
    <property type="entry name" value="PROTEIN_KINASE_ATP"/>
    <property type="match status" value="1"/>
</dbReference>
<evidence type="ECO:0000259" key="6">
    <source>
        <dbReference type="PROSITE" id="PS50011"/>
    </source>
</evidence>
<keyword evidence="2 5" id="KW-0547">Nucleotide-binding</keyword>
<dbReference type="GO" id="GO:0005776">
    <property type="term" value="C:autophagosome"/>
    <property type="evidence" value="ECO:0007669"/>
    <property type="project" value="TreeGrafter"/>
</dbReference>
<keyword evidence="7" id="KW-0723">Serine/threonine-protein kinase</keyword>
<dbReference type="PROSITE" id="PS50011">
    <property type="entry name" value="PROTEIN_KINASE_DOM"/>
    <property type="match status" value="1"/>
</dbReference>
<keyword evidence="8" id="KW-1185">Reference proteome</keyword>
<evidence type="ECO:0000256" key="5">
    <source>
        <dbReference type="PROSITE-ProRule" id="PRU10141"/>
    </source>
</evidence>
<dbReference type="InterPro" id="IPR011009">
    <property type="entry name" value="Kinase-like_dom_sf"/>
</dbReference>
<dbReference type="GO" id="GO:0005829">
    <property type="term" value="C:cytosol"/>
    <property type="evidence" value="ECO:0007669"/>
    <property type="project" value="TreeGrafter"/>
</dbReference>